<dbReference type="EMBL" id="JAGGNH010000001">
    <property type="protein sequence ID" value="KAJ0989098.1"/>
    <property type="molecule type" value="Genomic_DNA"/>
</dbReference>
<dbReference type="GO" id="GO:0070475">
    <property type="term" value="P:rRNA base methylation"/>
    <property type="evidence" value="ECO:0007669"/>
    <property type="project" value="InterPro"/>
</dbReference>
<organism evidence="9 10">
    <name type="scientific">Dioscorea zingiberensis</name>
    <dbReference type="NCBI Taxonomy" id="325984"/>
    <lineage>
        <taxon>Eukaryota</taxon>
        <taxon>Viridiplantae</taxon>
        <taxon>Streptophyta</taxon>
        <taxon>Embryophyta</taxon>
        <taxon>Tracheophyta</taxon>
        <taxon>Spermatophyta</taxon>
        <taxon>Magnoliopsida</taxon>
        <taxon>Liliopsida</taxon>
        <taxon>Dioscoreales</taxon>
        <taxon>Dioscoreaceae</taxon>
        <taxon>Dioscorea</taxon>
    </lineage>
</organism>
<evidence type="ECO:0000256" key="7">
    <source>
        <dbReference type="ARBA" id="ARBA00022730"/>
    </source>
</evidence>
<dbReference type="GO" id="GO:0019843">
    <property type="term" value="F:rRNA binding"/>
    <property type="evidence" value="ECO:0007669"/>
    <property type="project" value="UniProtKB-KW"/>
</dbReference>
<name>A0A9D5DBT4_9LILI</name>
<proteinExistence type="inferred from homology"/>
<evidence type="ECO:0000256" key="2">
    <source>
        <dbReference type="ARBA" id="ARBA00022517"/>
    </source>
</evidence>
<keyword evidence="10" id="KW-1185">Reference proteome</keyword>
<comment type="caution">
    <text evidence="9">The sequence shown here is derived from an EMBL/GenBank/DDBJ whole genome shotgun (WGS) entry which is preliminary data.</text>
</comment>
<keyword evidence="2" id="KW-0690">Ribosome biogenesis</keyword>
<dbReference type="AlphaFoldDB" id="A0A9D5DBT4"/>
<protein>
    <submittedName>
        <fullName evidence="9">Uncharacterized protein</fullName>
    </submittedName>
</protein>
<keyword evidence="3" id="KW-0698">rRNA processing</keyword>
<sequence>MVRPYAVKGRKHKKMRMELRDEAVAEEVAGRGEEEVVAAKDQKKGYLHPEKASLEIGKVGKNFHLLNSDDHGSFLRKQNLNPADYRPDIVHNARLTILDSPLSKNGRLQALYVRTEKGVLMRLN</sequence>
<keyword evidence="7" id="KW-0699">rRNA-binding</keyword>
<dbReference type="PANTHER" id="PTHR12636">
    <property type="entry name" value="NEP1/MRA1"/>
    <property type="match status" value="1"/>
</dbReference>
<reference evidence="9" key="1">
    <citation type="submission" date="2021-03" db="EMBL/GenBank/DDBJ databases">
        <authorList>
            <person name="Li Z."/>
            <person name="Yang C."/>
        </authorList>
    </citation>
    <scope>NUCLEOTIDE SEQUENCE</scope>
    <source>
        <strain evidence="9">Dzin_1.0</strain>
        <tissue evidence="9">Leaf</tissue>
    </source>
</reference>
<dbReference type="GO" id="GO:0032040">
    <property type="term" value="C:small-subunit processome"/>
    <property type="evidence" value="ECO:0007669"/>
    <property type="project" value="TreeGrafter"/>
</dbReference>
<evidence type="ECO:0000256" key="1">
    <source>
        <dbReference type="ARBA" id="ARBA00008115"/>
    </source>
</evidence>
<gene>
    <name evidence="9" type="ORF">J5N97_007454</name>
</gene>
<dbReference type="Gene3D" id="3.40.1280.10">
    <property type="match status" value="1"/>
</dbReference>
<keyword evidence="6" id="KW-0949">S-adenosyl-L-methionine</keyword>
<evidence type="ECO:0000256" key="5">
    <source>
        <dbReference type="ARBA" id="ARBA00022679"/>
    </source>
</evidence>
<evidence type="ECO:0000256" key="6">
    <source>
        <dbReference type="ARBA" id="ARBA00022691"/>
    </source>
</evidence>
<evidence type="ECO:0000256" key="8">
    <source>
        <dbReference type="ARBA" id="ARBA00022884"/>
    </source>
</evidence>
<dbReference type="Pfam" id="PF03587">
    <property type="entry name" value="EMG1"/>
    <property type="match status" value="1"/>
</dbReference>
<reference evidence="9" key="2">
    <citation type="journal article" date="2022" name="Hortic Res">
        <title>The genome of Dioscorea zingiberensis sheds light on the biosynthesis, origin and evolution of the medicinally important diosgenin saponins.</title>
        <authorList>
            <person name="Li Y."/>
            <person name="Tan C."/>
            <person name="Li Z."/>
            <person name="Guo J."/>
            <person name="Li S."/>
            <person name="Chen X."/>
            <person name="Wang C."/>
            <person name="Dai X."/>
            <person name="Yang H."/>
            <person name="Song W."/>
            <person name="Hou L."/>
            <person name="Xu J."/>
            <person name="Tong Z."/>
            <person name="Xu A."/>
            <person name="Yuan X."/>
            <person name="Wang W."/>
            <person name="Yang Q."/>
            <person name="Chen L."/>
            <person name="Sun Z."/>
            <person name="Wang K."/>
            <person name="Pan B."/>
            <person name="Chen J."/>
            <person name="Bao Y."/>
            <person name="Liu F."/>
            <person name="Qi X."/>
            <person name="Gang D.R."/>
            <person name="Wen J."/>
            <person name="Li J."/>
        </authorList>
    </citation>
    <scope>NUCLEOTIDE SEQUENCE</scope>
    <source>
        <strain evidence="9">Dzin_1.0</strain>
    </source>
</reference>
<dbReference type="PANTHER" id="PTHR12636:SF5">
    <property type="entry name" value="RIBOSOMAL RNA SMALL SUBUNIT METHYLTRANSFERASE NEP1"/>
    <property type="match status" value="1"/>
</dbReference>
<dbReference type="OrthoDB" id="269804at2759"/>
<dbReference type="SUPFAM" id="SSF75217">
    <property type="entry name" value="alpha/beta knot"/>
    <property type="match status" value="1"/>
</dbReference>
<dbReference type="GO" id="GO:0070037">
    <property type="term" value="F:rRNA (pseudouridine) methyltransferase activity"/>
    <property type="evidence" value="ECO:0007669"/>
    <property type="project" value="InterPro"/>
</dbReference>
<dbReference type="InterPro" id="IPR005304">
    <property type="entry name" value="Rbsml_bgen_MeTrfase_EMG1/NEP1"/>
</dbReference>
<evidence type="ECO:0000313" key="9">
    <source>
        <dbReference type="EMBL" id="KAJ0989098.1"/>
    </source>
</evidence>
<dbReference type="InterPro" id="IPR029028">
    <property type="entry name" value="Alpha/beta_knot_MTases"/>
</dbReference>
<accession>A0A9D5DBT4</accession>
<dbReference type="Proteomes" id="UP001085076">
    <property type="component" value="Miscellaneous, Linkage group lg01"/>
</dbReference>
<evidence type="ECO:0000256" key="4">
    <source>
        <dbReference type="ARBA" id="ARBA00022603"/>
    </source>
</evidence>
<keyword evidence="8" id="KW-0694">RNA-binding</keyword>
<evidence type="ECO:0000313" key="10">
    <source>
        <dbReference type="Proteomes" id="UP001085076"/>
    </source>
</evidence>
<evidence type="ECO:0000256" key="3">
    <source>
        <dbReference type="ARBA" id="ARBA00022552"/>
    </source>
</evidence>
<keyword evidence="4" id="KW-0489">Methyltransferase</keyword>
<keyword evidence="5" id="KW-0808">Transferase</keyword>
<comment type="similarity">
    <text evidence="1">Belongs to the class IV-like SAM-binding methyltransferase superfamily. RNA methyltransferase NEP1 family.</text>
</comment>
<dbReference type="InterPro" id="IPR029026">
    <property type="entry name" value="tRNA_m1G_MTases_N"/>
</dbReference>